<dbReference type="HOGENOM" id="CLU_2537353_0_0_9"/>
<dbReference type="InterPro" id="IPR002104">
    <property type="entry name" value="Integrase_catalytic"/>
</dbReference>
<sequence length="83" mass="9873">MLRYTEMEVKETRKRIKSSRGQSSWFIAERNRLMIMLLTDTGLRISELENLHSDDFTERDIFISRGKGKEDRVVYTSETEIEV</sequence>
<keyword evidence="4" id="KW-1185">Reference proteome</keyword>
<evidence type="ECO:0000259" key="2">
    <source>
        <dbReference type="PROSITE" id="PS51898"/>
    </source>
</evidence>
<dbReference type="OrthoDB" id="107900at2"/>
<dbReference type="SUPFAM" id="SSF56349">
    <property type="entry name" value="DNA breaking-rejoining enzymes"/>
    <property type="match status" value="1"/>
</dbReference>
<dbReference type="EMBL" id="AJAQ01000036">
    <property type="protein sequence ID" value="EOH90191.1"/>
    <property type="molecule type" value="Genomic_DNA"/>
</dbReference>
<evidence type="ECO:0000313" key="3">
    <source>
        <dbReference type="EMBL" id="EOH90191.1"/>
    </source>
</evidence>
<dbReference type="Pfam" id="PF00589">
    <property type="entry name" value="Phage_integrase"/>
    <property type="match status" value="1"/>
</dbReference>
<dbReference type="AlphaFoldDB" id="R2SBF9"/>
<dbReference type="GO" id="GO:0006310">
    <property type="term" value="P:DNA recombination"/>
    <property type="evidence" value="ECO:0007669"/>
    <property type="project" value="UniProtKB-KW"/>
</dbReference>
<dbReference type="RefSeq" id="WP_010758965.1">
    <property type="nucleotide sequence ID" value="NZ_ASWD01000005.1"/>
</dbReference>
<protein>
    <recommendedName>
        <fullName evidence="2">Tyr recombinase domain-containing protein</fullName>
    </recommendedName>
</protein>
<dbReference type="GO" id="GO:0015074">
    <property type="term" value="P:DNA integration"/>
    <property type="evidence" value="ECO:0007669"/>
    <property type="project" value="InterPro"/>
</dbReference>
<proteinExistence type="predicted"/>
<name>R2SBF9_9ENTE</name>
<evidence type="ECO:0000313" key="4">
    <source>
        <dbReference type="Proteomes" id="UP000013782"/>
    </source>
</evidence>
<accession>R2SBF9</accession>
<comment type="caution">
    <text evidence="3">The sequence shown here is derived from an EMBL/GenBank/DDBJ whole genome shotgun (WGS) entry which is preliminary data.</text>
</comment>
<feature type="domain" description="Tyr recombinase" evidence="2">
    <location>
        <begin position="1"/>
        <end position="83"/>
    </location>
</feature>
<dbReference type="PROSITE" id="PS51898">
    <property type="entry name" value="TYR_RECOMBINASE"/>
    <property type="match status" value="1"/>
</dbReference>
<reference evidence="3 4" key="1">
    <citation type="submission" date="2013-02" db="EMBL/GenBank/DDBJ databases">
        <title>The Genome Sequence of Enterococcus pallens BAA-351.</title>
        <authorList>
            <consortium name="The Broad Institute Genome Sequencing Platform"/>
            <consortium name="The Broad Institute Genome Sequencing Center for Infectious Disease"/>
            <person name="Earl A.M."/>
            <person name="Gilmore M.S."/>
            <person name="Lebreton F."/>
            <person name="Walker B."/>
            <person name="Young S.K."/>
            <person name="Zeng Q."/>
            <person name="Gargeya S."/>
            <person name="Fitzgerald M."/>
            <person name="Haas B."/>
            <person name="Abouelleil A."/>
            <person name="Alvarado L."/>
            <person name="Arachchi H.M."/>
            <person name="Berlin A.M."/>
            <person name="Chapman S.B."/>
            <person name="Dewar J."/>
            <person name="Goldberg J."/>
            <person name="Griggs A."/>
            <person name="Gujja S."/>
            <person name="Hansen M."/>
            <person name="Howarth C."/>
            <person name="Imamovic A."/>
            <person name="Larimer J."/>
            <person name="McCowan C."/>
            <person name="Murphy C."/>
            <person name="Neiman D."/>
            <person name="Pearson M."/>
            <person name="Priest M."/>
            <person name="Roberts A."/>
            <person name="Saif S."/>
            <person name="Shea T."/>
            <person name="Sisk P."/>
            <person name="Sykes S."/>
            <person name="Wortman J."/>
            <person name="Nusbaum C."/>
            <person name="Birren B."/>
        </authorList>
    </citation>
    <scope>NUCLEOTIDE SEQUENCE [LARGE SCALE GENOMIC DNA]</scope>
    <source>
        <strain evidence="3 4">ATCC BAA-351</strain>
    </source>
</reference>
<dbReference type="Gene3D" id="1.10.443.10">
    <property type="entry name" value="Intergrase catalytic core"/>
    <property type="match status" value="1"/>
</dbReference>
<organism evidence="3 4">
    <name type="scientific">Enterococcus pallens ATCC BAA-351</name>
    <dbReference type="NCBI Taxonomy" id="1158607"/>
    <lineage>
        <taxon>Bacteria</taxon>
        <taxon>Bacillati</taxon>
        <taxon>Bacillota</taxon>
        <taxon>Bacilli</taxon>
        <taxon>Lactobacillales</taxon>
        <taxon>Enterococcaceae</taxon>
        <taxon>Enterococcus</taxon>
    </lineage>
</organism>
<dbReference type="GO" id="GO:0003677">
    <property type="term" value="F:DNA binding"/>
    <property type="evidence" value="ECO:0007669"/>
    <property type="project" value="InterPro"/>
</dbReference>
<dbReference type="InterPro" id="IPR013762">
    <property type="entry name" value="Integrase-like_cat_sf"/>
</dbReference>
<keyword evidence="1" id="KW-0233">DNA recombination</keyword>
<dbReference type="Proteomes" id="UP000013782">
    <property type="component" value="Unassembled WGS sequence"/>
</dbReference>
<gene>
    <name evidence="3" type="ORF">UAU_04020</name>
</gene>
<evidence type="ECO:0000256" key="1">
    <source>
        <dbReference type="ARBA" id="ARBA00023172"/>
    </source>
</evidence>
<dbReference type="InterPro" id="IPR011010">
    <property type="entry name" value="DNA_brk_join_enz"/>
</dbReference>